<feature type="transmembrane region" description="Helical" evidence="1">
    <location>
        <begin position="46"/>
        <end position="65"/>
    </location>
</feature>
<name>E1QTY1_VULDI</name>
<organism evidence="2 3">
    <name type="scientific">Vulcanisaeta distributa (strain DSM 14429 / JCM 11212 / NBRC 100878 / IC-017)</name>
    <dbReference type="NCBI Taxonomy" id="572478"/>
    <lineage>
        <taxon>Archaea</taxon>
        <taxon>Thermoproteota</taxon>
        <taxon>Thermoprotei</taxon>
        <taxon>Thermoproteales</taxon>
        <taxon>Thermoproteaceae</taxon>
        <taxon>Vulcanisaeta</taxon>
    </lineage>
</organism>
<accession>E1QTY1</accession>
<proteinExistence type="predicted"/>
<dbReference type="Proteomes" id="UP000006681">
    <property type="component" value="Chromosome"/>
</dbReference>
<protein>
    <submittedName>
        <fullName evidence="2">Uncharacterized protein</fullName>
    </submittedName>
</protein>
<dbReference type="KEGG" id="vdi:Vdis_0375"/>
<keyword evidence="1" id="KW-1133">Transmembrane helix</keyword>
<evidence type="ECO:0000313" key="2">
    <source>
        <dbReference type="EMBL" id="ADN49778.1"/>
    </source>
</evidence>
<reference evidence="2 3" key="1">
    <citation type="journal article" date="2010" name="Stand. Genomic Sci.">
        <title>Complete genome sequence of Vulcanisaeta distributa type strain (IC-017).</title>
        <authorList>
            <person name="Mavromatis K."/>
            <person name="Sikorski J."/>
            <person name="Pabst E."/>
            <person name="Teshima H."/>
            <person name="Lapidus A."/>
            <person name="Lucas S."/>
            <person name="Nolan M."/>
            <person name="Glavina Del Rio T."/>
            <person name="Cheng J.F."/>
            <person name="Bruce D."/>
            <person name="Goodwin L."/>
            <person name="Pitluck S."/>
            <person name="Liolios K."/>
            <person name="Ivanova N."/>
            <person name="Mikhailova N."/>
            <person name="Pati A."/>
            <person name="Chen A."/>
            <person name="Palaniappan K."/>
            <person name="Land M."/>
            <person name="Hauser L."/>
            <person name="Chang Y.J."/>
            <person name="Jeffries C.D."/>
            <person name="Rohde M."/>
            <person name="Spring S."/>
            <person name="Goker M."/>
            <person name="Wirth R."/>
            <person name="Woyke T."/>
            <person name="Bristow J."/>
            <person name="Eisen J.A."/>
            <person name="Markowitz V."/>
            <person name="Hugenholtz P."/>
            <person name="Klenk H.P."/>
            <person name="Kyrpides N.C."/>
        </authorList>
    </citation>
    <scope>NUCLEOTIDE SEQUENCE [LARGE SCALE GENOMIC DNA]</scope>
    <source>
        <strain evidence="3">DSM 14429 / JCM 11212 / NBRC 100878 / IC-017</strain>
    </source>
</reference>
<reference evidence="3" key="2">
    <citation type="journal article" date="2010" name="Stand. Genomic Sci.">
        <title>Complete genome sequence of Vulcanisaeta distributa type strain (IC-017T).</title>
        <authorList>
            <person name="Mavromatis K."/>
            <person name="Sikorski J."/>
            <person name="Pabst E."/>
            <person name="Teshima H."/>
            <person name="Lapidus A."/>
            <person name="Lucas S."/>
            <person name="Nolan M."/>
            <person name="Glavina Del Rio T."/>
            <person name="Cheng J."/>
            <person name="Bruce D."/>
            <person name="Goodwin L."/>
            <person name="Pitluck S."/>
            <person name="Liolios K."/>
            <person name="Ivanova N."/>
            <person name="Mikhailova N."/>
            <person name="Pati A."/>
            <person name="Chen A."/>
            <person name="Palaniappan K."/>
            <person name="Land M."/>
            <person name="Hauser L."/>
            <person name="Chang Y."/>
            <person name="Jeffries C."/>
            <person name="Rohde M."/>
            <person name="Spring S."/>
            <person name="Goker M."/>
            <person name="Wirth R."/>
            <person name="Woyke T."/>
            <person name="Bristow J."/>
            <person name="Eisen J."/>
            <person name="Markowitz V."/>
            <person name="Hugenholtz P."/>
            <person name="Klenk H."/>
            <person name="Kyrpides N."/>
        </authorList>
    </citation>
    <scope>NUCLEOTIDE SEQUENCE [LARGE SCALE GENOMIC DNA]</scope>
    <source>
        <strain evidence="3">DSM 14429 / JCM 11212 / NBRC 100878 / IC-017</strain>
    </source>
</reference>
<evidence type="ECO:0000256" key="1">
    <source>
        <dbReference type="SAM" id="Phobius"/>
    </source>
</evidence>
<dbReference type="EMBL" id="CP002100">
    <property type="protein sequence ID" value="ADN49778.1"/>
    <property type="molecule type" value="Genomic_DNA"/>
</dbReference>
<dbReference type="STRING" id="572478.Vdis_0375"/>
<dbReference type="AlphaFoldDB" id="E1QTY1"/>
<keyword evidence="3" id="KW-1185">Reference proteome</keyword>
<keyword evidence="1" id="KW-0472">Membrane</keyword>
<sequence>MLKPIKPKTASALRNANITTTDKTTTYIDVIQKLHKRNSIYFSYEIYTYLLGHNTILMSVLVLSLHTSTIRQNWLILAS</sequence>
<keyword evidence="1" id="KW-0812">Transmembrane</keyword>
<dbReference type="HOGENOM" id="CLU_2597946_0_0_2"/>
<evidence type="ECO:0000313" key="3">
    <source>
        <dbReference type="Proteomes" id="UP000006681"/>
    </source>
</evidence>
<gene>
    <name evidence="2" type="ordered locus">Vdis_0375</name>
</gene>